<keyword evidence="6 10" id="KW-0210">Decarboxylase</keyword>
<evidence type="ECO:0000256" key="7">
    <source>
        <dbReference type="ARBA" id="ARBA00022840"/>
    </source>
</evidence>
<evidence type="ECO:0000256" key="2">
    <source>
        <dbReference type="ARBA" id="ARBA00006052"/>
    </source>
</evidence>
<dbReference type="HAMAP" id="MF_00453">
    <property type="entry name" value="PEPCK_ATP"/>
    <property type="match status" value="1"/>
</dbReference>
<dbReference type="GO" id="GO:0016301">
    <property type="term" value="F:kinase activity"/>
    <property type="evidence" value="ECO:0007669"/>
    <property type="project" value="UniProtKB-KW"/>
</dbReference>
<dbReference type="Gene3D" id="3.90.228.20">
    <property type="match status" value="1"/>
</dbReference>
<evidence type="ECO:0000256" key="10">
    <source>
        <dbReference type="HAMAP-Rule" id="MF_00453"/>
    </source>
</evidence>
<dbReference type="NCBIfam" id="NF006821">
    <property type="entry name" value="PRK09344.1-3"/>
    <property type="match status" value="1"/>
</dbReference>
<comment type="pathway">
    <text evidence="1 10">Carbohydrate biosynthesis; gluconeogenesis.</text>
</comment>
<accession>A0A2X2JS83</accession>
<evidence type="ECO:0000256" key="4">
    <source>
        <dbReference type="ARBA" id="ARBA00022432"/>
    </source>
</evidence>
<feature type="binding site" evidence="10">
    <location>
        <position position="194"/>
    </location>
    <ligand>
        <name>substrate</name>
    </ligand>
</feature>
<feature type="binding site" evidence="10">
    <location>
        <position position="200"/>
    </location>
    <ligand>
        <name>ATP</name>
        <dbReference type="ChEBI" id="CHEBI:30616"/>
    </ligand>
</feature>
<feature type="binding site" evidence="10">
    <location>
        <position position="447"/>
    </location>
    <ligand>
        <name>ATP</name>
        <dbReference type="ChEBI" id="CHEBI:30616"/>
    </ligand>
</feature>
<feature type="binding site" evidence="10">
    <location>
        <position position="220"/>
    </location>
    <ligand>
        <name>ATP</name>
        <dbReference type="ChEBI" id="CHEBI:30616"/>
    </ligand>
</feature>
<feature type="binding site" evidence="10">
    <location>
        <position position="285"/>
    </location>
    <ligand>
        <name>ATP</name>
        <dbReference type="ChEBI" id="CHEBI:30616"/>
    </ligand>
</feature>
<dbReference type="GO" id="GO:0006094">
    <property type="term" value="P:gluconeogenesis"/>
    <property type="evidence" value="ECO:0007669"/>
    <property type="project" value="UniProtKB-UniRule"/>
</dbReference>
<keyword evidence="11" id="KW-0808">Transferase</keyword>
<keyword evidence="4 10" id="KW-0312">Gluconeogenesis</keyword>
<keyword evidence="10" id="KW-0963">Cytoplasm</keyword>
<sequence length="539" mass="59720">MKKGNIGNAPDLKYLKIDSTKNVFYQLPVSELVEHALANHEGRLSDTGALAADTGKFTGRSPKDRFLVEDSLTKDSVWWGEINQRMSPANFEALLSKVAAHLSDQIIYVRDCAAGADPAYQIDLRVVTETAYQSIFANNLFLRPEPNPDAQPAWSILAAPTLLIDEPHQYGIINENFVAIDFTKKIVLIAGTGYTGEIKKSIFSILNFILPFQHNVLSMHCSANTSKEGETALFFGLSGTGKTTLSADRNRKLIGDDEHGWSERGIFNFEGGCYAKCVGLSEDKEPEIFHAIRFGALLENVVLDEFDRPDYNDISKTENTRVSYPIDFMENAEINGIGNEPENIFFLTADAFGVLPSISLLTTDQAVYHFVSGYTAKVAGTEVGIKEPTAAFSTCFGQAFLPLHPSKYAALLRSKLEQNRNIKVWLVNTGWIAGPYGIGRRIKLNYTRSLIRAAMDGSLLESQFNKHDIFGLEYPTSCGEHVPAQILDARGLWNNDEAYDMQAKRLAKLFISNFEKFNNEMPDSVLAAGPKIETTILVS</sequence>
<dbReference type="RefSeq" id="WP_112376606.1">
    <property type="nucleotide sequence ID" value="NZ_CP069793.1"/>
</dbReference>
<gene>
    <name evidence="10 11" type="primary">pckA</name>
    <name evidence="11" type="ORF">NCTC11343_05577</name>
</gene>
<dbReference type="Pfam" id="PF01293">
    <property type="entry name" value="PEPCK_ATP"/>
    <property type="match status" value="1"/>
</dbReference>
<dbReference type="NCBIfam" id="NF006820">
    <property type="entry name" value="PRK09344.1-2"/>
    <property type="match status" value="1"/>
</dbReference>
<feature type="binding site" evidence="10">
    <location>
        <position position="321"/>
    </location>
    <ligand>
        <name>ATP</name>
        <dbReference type="ChEBI" id="CHEBI:30616"/>
    </ligand>
</feature>
<comment type="subcellular location">
    <subcellularLocation>
        <location evidence="10">Cytoplasm</location>
    </subcellularLocation>
</comment>
<comment type="catalytic activity">
    <reaction evidence="9 10">
        <text>oxaloacetate + ATP = phosphoenolpyruvate + ADP + CO2</text>
        <dbReference type="Rhea" id="RHEA:18617"/>
        <dbReference type="ChEBI" id="CHEBI:16452"/>
        <dbReference type="ChEBI" id="CHEBI:16526"/>
        <dbReference type="ChEBI" id="CHEBI:30616"/>
        <dbReference type="ChEBI" id="CHEBI:58702"/>
        <dbReference type="ChEBI" id="CHEBI:456216"/>
        <dbReference type="EC" id="4.1.1.49"/>
    </reaction>
</comment>
<comment type="cofactor">
    <cofactor evidence="10">
        <name>Mn(2+)</name>
        <dbReference type="ChEBI" id="CHEBI:29035"/>
    </cofactor>
    <text evidence="10">Binds 1 Mn(2+) ion per subunit.</text>
</comment>
<feature type="binding site" evidence="10">
    <location>
        <position position="60"/>
    </location>
    <ligand>
        <name>substrate</name>
    </ligand>
</feature>
<dbReference type="NCBIfam" id="TIGR00224">
    <property type="entry name" value="pckA"/>
    <property type="match status" value="1"/>
</dbReference>
<keyword evidence="11" id="KW-0418">Kinase</keyword>
<feature type="binding site" evidence="10">
    <location>
        <position position="321"/>
    </location>
    <ligand>
        <name>substrate</name>
    </ligand>
</feature>
<feature type="binding site" evidence="10">
    <location>
        <begin position="236"/>
        <end position="244"/>
    </location>
    <ligand>
        <name>ATP</name>
        <dbReference type="ChEBI" id="CHEBI:30616"/>
    </ligand>
</feature>
<dbReference type="Gene3D" id="3.40.449.10">
    <property type="entry name" value="Phosphoenolpyruvate Carboxykinase, domain 1"/>
    <property type="match status" value="1"/>
</dbReference>
<feature type="binding site" evidence="10">
    <location>
        <position position="200"/>
    </location>
    <ligand>
        <name>substrate</name>
    </ligand>
</feature>
<evidence type="ECO:0000256" key="8">
    <source>
        <dbReference type="ARBA" id="ARBA00023239"/>
    </source>
</evidence>
<dbReference type="UniPathway" id="UPA00138"/>
<reference evidence="11 12" key="1">
    <citation type="submission" date="2018-06" db="EMBL/GenBank/DDBJ databases">
        <authorList>
            <consortium name="Pathogen Informatics"/>
            <person name="Doyle S."/>
        </authorList>
    </citation>
    <scope>NUCLEOTIDE SEQUENCE [LARGE SCALE GENOMIC DNA]</scope>
    <source>
        <strain evidence="11 12">NCTC11343</strain>
    </source>
</reference>
<dbReference type="PANTHER" id="PTHR30031:SF0">
    <property type="entry name" value="PHOSPHOENOLPYRUVATE CARBOXYKINASE (ATP)"/>
    <property type="match status" value="1"/>
</dbReference>
<dbReference type="EC" id="4.1.1.49" evidence="3 10"/>
<evidence type="ECO:0000256" key="9">
    <source>
        <dbReference type="ARBA" id="ARBA00047371"/>
    </source>
</evidence>
<dbReference type="InterPro" id="IPR008210">
    <property type="entry name" value="PEP_carboxykinase_N"/>
</dbReference>
<dbReference type="InterPro" id="IPR013035">
    <property type="entry name" value="PEP_carboxykinase_C"/>
</dbReference>
<dbReference type="Gene3D" id="2.170.8.10">
    <property type="entry name" value="Phosphoenolpyruvate Carboxykinase, domain 2"/>
    <property type="match status" value="1"/>
</dbReference>
<dbReference type="AlphaFoldDB" id="A0A2X2JS83"/>
<keyword evidence="7 10" id="KW-0067">ATP-binding</keyword>
<organism evidence="11 12">
    <name type="scientific">Sphingobacterium multivorum</name>
    <dbReference type="NCBI Taxonomy" id="28454"/>
    <lineage>
        <taxon>Bacteria</taxon>
        <taxon>Pseudomonadati</taxon>
        <taxon>Bacteroidota</taxon>
        <taxon>Sphingobacteriia</taxon>
        <taxon>Sphingobacteriales</taxon>
        <taxon>Sphingobacteriaceae</taxon>
        <taxon>Sphingobacterium</taxon>
    </lineage>
</organism>
<dbReference type="SUPFAM" id="SSF53795">
    <property type="entry name" value="PEP carboxykinase-like"/>
    <property type="match status" value="1"/>
</dbReference>
<feature type="binding site" evidence="10">
    <location>
        <position position="220"/>
    </location>
    <ligand>
        <name>Mn(2+)</name>
        <dbReference type="ChEBI" id="CHEBI:29035"/>
    </ligand>
</feature>
<comment type="similarity">
    <text evidence="2 10">Belongs to the phosphoenolpyruvate carboxykinase (ATP) family.</text>
</comment>
<evidence type="ECO:0000256" key="6">
    <source>
        <dbReference type="ARBA" id="ARBA00022793"/>
    </source>
</evidence>
<feature type="binding site" evidence="10">
    <location>
        <begin position="441"/>
        <end position="442"/>
    </location>
    <ligand>
        <name>ATP</name>
        <dbReference type="ChEBI" id="CHEBI:30616"/>
    </ligand>
</feature>
<dbReference type="Proteomes" id="UP000251241">
    <property type="component" value="Unassembled WGS sequence"/>
</dbReference>
<evidence type="ECO:0000313" key="11">
    <source>
        <dbReference type="EMBL" id="SPZ94801.1"/>
    </source>
</evidence>
<dbReference type="GO" id="GO:0004612">
    <property type="term" value="F:phosphoenolpyruvate carboxykinase (ATP) activity"/>
    <property type="evidence" value="ECO:0007669"/>
    <property type="project" value="UniProtKB-UniRule"/>
</dbReference>
<keyword evidence="11" id="KW-0670">Pyruvate</keyword>
<evidence type="ECO:0000256" key="3">
    <source>
        <dbReference type="ARBA" id="ARBA00012363"/>
    </source>
</evidence>
<dbReference type="PANTHER" id="PTHR30031">
    <property type="entry name" value="PHOSPHOENOLPYRUVATE CARBOXYKINASE ATP"/>
    <property type="match status" value="1"/>
</dbReference>
<keyword evidence="10" id="KW-0479">Metal-binding</keyword>
<dbReference type="InterPro" id="IPR015994">
    <property type="entry name" value="PEPCK_ATP_CS"/>
</dbReference>
<evidence type="ECO:0000256" key="1">
    <source>
        <dbReference type="ARBA" id="ARBA00004742"/>
    </source>
</evidence>
<dbReference type="GO" id="GO:0046872">
    <property type="term" value="F:metal ion binding"/>
    <property type="evidence" value="ECO:0007669"/>
    <property type="project" value="UniProtKB-KW"/>
</dbReference>
<proteinExistence type="inferred from homology"/>
<keyword evidence="10" id="KW-0464">Manganese</keyword>
<keyword evidence="8 10" id="KW-0456">Lyase</keyword>
<keyword evidence="5 10" id="KW-0547">Nucleotide-binding</keyword>
<evidence type="ECO:0000313" key="12">
    <source>
        <dbReference type="Proteomes" id="UP000251241"/>
    </source>
</evidence>
<protein>
    <recommendedName>
        <fullName evidence="3 10">Phosphoenolpyruvate carboxykinase (ATP)</fullName>
        <shortName evidence="10">PCK</shortName>
        <shortName evidence="10">PEP carboxykinase</shortName>
        <shortName evidence="10">PEPCK</shortName>
        <ecNumber evidence="3 10">4.1.1.49</ecNumber>
    </recommendedName>
</protein>
<dbReference type="GO" id="GO:0005524">
    <property type="term" value="F:ATP binding"/>
    <property type="evidence" value="ECO:0007669"/>
    <property type="project" value="UniProtKB-UniRule"/>
</dbReference>
<name>A0A2X2JS83_SPHMU</name>
<dbReference type="SUPFAM" id="SSF68923">
    <property type="entry name" value="PEP carboxykinase N-terminal domain"/>
    <property type="match status" value="1"/>
</dbReference>
<dbReference type="PROSITE" id="PS00532">
    <property type="entry name" value="PEPCK_ATP"/>
    <property type="match status" value="1"/>
</dbReference>
<dbReference type="GeneID" id="97180342"/>
<dbReference type="PIRSF" id="PIRSF006294">
    <property type="entry name" value="PEP_crbxkin"/>
    <property type="match status" value="1"/>
</dbReference>
<dbReference type="InterPro" id="IPR001272">
    <property type="entry name" value="PEP_carboxykinase_ATP"/>
</dbReference>
<dbReference type="EMBL" id="UAUU01000011">
    <property type="protein sequence ID" value="SPZ94801.1"/>
    <property type="molecule type" value="Genomic_DNA"/>
</dbReference>
<evidence type="ECO:0000256" key="5">
    <source>
        <dbReference type="ARBA" id="ARBA00022741"/>
    </source>
</evidence>
<feature type="binding site" evidence="10">
    <location>
        <position position="200"/>
    </location>
    <ligand>
        <name>Mn(2+)</name>
        <dbReference type="ChEBI" id="CHEBI:29035"/>
    </ligand>
</feature>
<feature type="binding site" evidence="10">
    <location>
        <position position="257"/>
    </location>
    <ligand>
        <name>Mn(2+)</name>
        <dbReference type="ChEBI" id="CHEBI:29035"/>
    </ligand>
</feature>
<comment type="function">
    <text evidence="10">Involved in the gluconeogenesis. Catalyzes the conversion of oxaloacetate (OAA) to phosphoenolpyruvate (PEP) through direct phosphoryl transfer between the nucleoside triphosphate and OAA.</text>
</comment>
<dbReference type="GO" id="GO:0005829">
    <property type="term" value="C:cytosol"/>
    <property type="evidence" value="ECO:0007669"/>
    <property type="project" value="TreeGrafter"/>
</dbReference>